<dbReference type="GO" id="GO:0006508">
    <property type="term" value="P:proteolysis"/>
    <property type="evidence" value="ECO:0007669"/>
    <property type="project" value="InterPro"/>
</dbReference>
<sequence length="266" mass="28492">MTMQVYVEYALAENFCMDFVLLACAKFASKNRCGYLRLAIGAALGACFAVAFPLFGLSGFWSVAVKILSGLALGLSGRVKPIKSYIKFTAAFLAFSALLGGLLIAIFSLAGMDYAAGQGYILSSVPVGIPLFAALVLAFVVRRVFRRLAAKYKRTELKCVIYVGDKSVEQTGFFDSGNKVYCGGAPVSVIPLSAACALVDVSALREGVRVNTVAGSRLMKIFTADKIEIYNGENLHTIKYVKIGISPRVITRAVLHPDLAEECGDV</sequence>
<organism evidence="2 3">
    <name type="scientific">Candidatus Coproplasma excrementigallinarum</name>
    <dbReference type="NCBI Taxonomy" id="2840747"/>
    <lineage>
        <taxon>Bacteria</taxon>
        <taxon>Bacillati</taxon>
        <taxon>Bacillota</taxon>
        <taxon>Clostridia</taxon>
        <taxon>Eubacteriales</taxon>
        <taxon>Candidatus Coproplasma</taxon>
    </lineage>
</organism>
<name>A0A9D1SIM5_9FIRM</name>
<keyword evidence="1" id="KW-0812">Transmembrane</keyword>
<feature type="transmembrane region" description="Helical" evidence="1">
    <location>
        <begin position="88"/>
        <end position="109"/>
    </location>
</feature>
<dbReference type="EMBL" id="DVNE01000026">
    <property type="protein sequence ID" value="HIU61581.1"/>
    <property type="molecule type" value="Genomic_DNA"/>
</dbReference>
<dbReference type="Pfam" id="PF03419">
    <property type="entry name" value="Peptidase_U4"/>
    <property type="match status" value="1"/>
</dbReference>
<dbReference type="Proteomes" id="UP000824110">
    <property type="component" value="Unassembled WGS sequence"/>
</dbReference>
<dbReference type="AlphaFoldDB" id="A0A9D1SIM5"/>
<feature type="transmembrane region" description="Helical" evidence="1">
    <location>
        <begin position="60"/>
        <end position="76"/>
    </location>
</feature>
<protein>
    <submittedName>
        <fullName evidence="2">Sigma-E processing peptidase SpoIIGA</fullName>
    </submittedName>
</protein>
<evidence type="ECO:0000256" key="1">
    <source>
        <dbReference type="SAM" id="Phobius"/>
    </source>
</evidence>
<feature type="transmembrane region" description="Helical" evidence="1">
    <location>
        <begin position="121"/>
        <end position="145"/>
    </location>
</feature>
<gene>
    <name evidence="2" type="ORF">IAB69_02920</name>
</gene>
<dbReference type="GO" id="GO:0030436">
    <property type="term" value="P:asexual sporulation"/>
    <property type="evidence" value="ECO:0007669"/>
    <property type="project" value="InterPro"/>
</dbReference>
<dbReference type="GO" id="GO:0004190">
    <property type="term" value="F:aspartic-type endopeptidase activity"/>
    <property type="evidence" value="ECO:0007669"/>
    <property type="project" value="InterPro"/>
</dbReference>
<keyword evidence="1" id="KW-0472">Membrane</keyword>
<evidence type="ECO:0000313" key="2">
    <source>
        <dbReference type="EMBL" id="HIU61581.1"/>
    </source>
</evidence>
<proteinExistence type="predicted"/>
<keyword evidence="1" id="KW-1133">Transmembrane helix</keyword>
<reference evidence="2" key="1">
    <citation type="submission" date="2020-10" db="EMBL/GenBank/DDBJ databases">
        <authorList>
            <person name="Gilroy R."/>
        </authorList>
    </citation>
    <scope>NUCLEOTIDE SEQUENCE</scope>
    <source>
        <strain evidence="2">CHK195-12923</strain>
    </source>
</reference>
<accession>A0A9D1SIM5</accession>
<evidence type="ECO:0000313" key="3">
    <source>
        <dbReference type="Proteomes" id="UP000824110"/>
    </source>
</evidence>
<reference evidence="2" key="2">
    <citation type="journal article" date="2021" name="PeerJ">
        <title>Extensive microbial diversity within the chicken gut microbiome revealed by metagenomics and culture.</title>
        <authorList>
            <person name="Gilroy R."/>
            <person name="Ravi A."/>
            <person name="Getino M."/>
            <person name="Pursley I."/>
            <person name="Horton D.L."/>
            <person name="Alikhan N.F."/>
            <person name="Baker D."/>
            <person name="Gharbi K."/>
            <person name="Hall N."/>
            <person name="Watson M."/>
            <person name="Adriaenssens E.M."/>
            <person name="Foster-Nyarko E."/>
            <person name="Jarju S."/>
            <person name="Secka A."/>
            <person name="Antonio M."/>
            <person name="Oren A."/>
            <person name="Chaudhuri R.R."/>
            <person name="La Ragione R."/>
            <person name="Hildebrand F."/>
            <person name="Pallen M.J."/>
        </authorList>
    </citation>
    <scope>NUCLEOTIDE SEQUENCE</scope>
    <source>
        <strain evidence="2">CHK195-12923</strain>
    </source>
</reference>
<comment type="caution">
    <text evidence="2">The sequence shown here is derived from an EMBL/GenBank/DDBJ whole genome shotgun (WGS) entry which is preliminary data.</text>
</comment>
<dbReference type="InterPro" id="IPR005081">
    <property type="entry name" value="SpoIIGA"/>
</dbReference>
<feature type="transmembrane region" description="Helical" evidence="1">
    <location>
        <begin position="35"/>
        <end position="54"/>
    </location>
</feature>